<dbReference type="Gene3D" id="2.30.22.10">
    <property type="entry name" value="Head domain of nucleotide exchange factor GrpE"/>
    <property type="match status" value="1"/>
</dbReference>
<sequence length="264" mass="26281">MTPHRLTLAAAAVAAALLAFIVVMLLEPAKPDTRRTAAEALAAAVKTGDAGAVAAVLPSGARAVVVLPPQESGLATGASTADGAVALYRGDVDVRPLLDRLSAAADSTASVATPDGAWAAVATEADSPLPAAFAGAGLAAVALVAGARVFGRAPTARPAAADPGHRELLILRLAELMPQLPEGLAWQAANALAAAGVRPVSPDGAPFDPRAHQAVGTEPAPDTGRVDTVARTVRPGYSDGARVVVYPKVVVYADAAPAGRPADD</sequence>
<name>A0ABU5R5M3_9PSEU</name>
<feature type="transmembrane region" description="Helical" evidence="3">
    <location>
        <begin position="6"/>
        <end position="26"/>
    </location>
</feature>
<evidence type="ECO:0000256" key="1">
    <source>
        <dbReference type="ARBA" id="ARBA00023186"/>
    </source>
</evidence>
<organism evidence="4 5">
    <name type="scientific">Amycolatopsis heterodermiae</name>
    <dbReference type="NCBI Taxonomy" id="3110235"/>
    <lineage>
        <taxon>Bacteria</taxon>
        <taxon>Bacillati</taxon>
        <taxon>Actinomycetota</taxon>
        <taxon>Actinomycetes</taxon>
        <taxon>Pseudonocardiales</taxon>
        <taxon>Pseudonocardiaceae</taxon>
        <taxon>Amycolatopsis</taxon>
    </lineage>
</organism>
<feature type="region of interest" description="Disordered" evidence="2">
    <location>
        <begin position="204"/>
        <end position="225"/>
    </location>
</feature>
<evidence type="ECO:0000313" key="5">
    <source>
        <dbReference type="Proteomes" id="UP001304298"/>
    </source>
</evidence>
<evidence type="ECO:0000256" key="2">
    <source>
        <dbReference type="SAM" id="MobiDB-lite"/>
    </source>
</evidence>
<dbReference type="SUPFAM" id="SSF51064">
    <property type="entry name" value="Head domain of nucleotide exchange factor GrpE"/>
    <property type="match status" value="1"/>
</dbReference>
<evidence type="ECO:0000256" key="3">
    <source>
        <dbReference type="SAM" id="Phobius"/>
    </source>
</evidence>
<keyword evidence="3" id="KW-1133">Transmembrane helix</keyword>
<dbReference type="InterPro" id="IPR000740">
    <property type="entry name" value="GrpE"/>
</dbReference>
<keyword evidence="3" id="KW-0812">Transmembrane</keyword>
<proteinExistence type="predicted"/>
<protein>
    <submittedName>
        <fullName evidence="4">Nucleotide exchange factor GrpE</fullName>
    </submittedName>
</protein>
<dbReference type="InterPro" id="IPR009012">
    <property type="entry name" value="GrpE_head"/>
</dbReference>
<keyword evidence="1" id="KW-0143">Chaperone</keyword>
<dbReference type="RefSeq" id="WP_323328724.1">
    <property type="nucleotide sequence ID" value="NZ_JAYFSI010000003.1"/>
</dbReference>
<keyword evidence="3" id="KW-0472">Membrane</keyword>
<dbReference type="EMBL" id="JAYFSI010000003">
    <property type="protein sequence ID" value="MEA5361530.1"/>
    <property type="molecule type" value="Genomic_DNA"/>
</dbReference>
<gene>
    <name evidence="4" type="primary">grpE</name>
    <name evidence="4" type="ORF">VA596_18450</name>
</gene>
<accession>A0ABU5R5M3</accession>
<evidence type="ECO:0000313" key="4">
    <source>
        <dbReference type="EMBL" id="MEA5361530.1"/>
    </source>
</evidence>
<comment type="caution">
    <text evidence="4">The sequence shown here is derived from an EMBL/GenBank/DDBJ whole genome shotgun (WGS) entry which is preliminary data.</text>
</comment>
<dbReference type="Proteomes" id="UP001304298">
    <property type="component" value="Unassembled WGS sequence"/>
</dbReference>
<keyword evidence="5" id="KW-1185">Reference proteome</keyword>
<dbReference type="Pfam" id="PF01025">
    <property type="entry name" value="GrpE"/>
    <property type="match status" value="1"/>
</dbReference>
<reference evidence="4 5" key="1">
    <citation type="submission" date="2023-12" db="EMBL/GenBank/DDBJ databases">
        <title>Amycolatopsis sp. V23-08.</title>
        <authorList>
            <person name="Somphong A."/>
        </authorList>
    </citation>
    <scope>NUCLEOTIDE SEQUENCE [LARGE SCALE GENOMIC DNA]</scope>
    <source>
        <strain evidence="4 5">V23-08</strain>
    </source>
</reference>